<organism evidence="2 4">
    <name type="scientific">Spodoptera exigua</name>
    <name type="common">Beet armyworm</name>
    <name type="synonym">Noctua fulgens</name>
    <dbReference type="NCBI Taxonomy" id="7107"/>
    <lineage>
        <taxon>Eukaryota</taxon>
        <taxon>Metazoa</taxon>
        <taxon>Ecdysozoa</taxon>
        <taxon>Arthropoda</taxon>
        <taxon>Hexapoda</taxon>
        <taxon>Insecta</taxon>
        <taxon>Pterygota</taxon>
        <taxon>Neoptera</taxon>
        <taxon>Endopterygota</taxon>
        <taxon>Lepidoptera</taxon>
        <taxon>Glossata</taxon>
        <taxon>Ditrysia</taxon>
        <taxon>Noctuoidea</taxon>
        <taxon>Noctuidae</taxon>
        <taxon>Amphipyrinae</taxon>
        <taxon>Spodoptera</taxon>
    </lineage>
</organism>
<evidence type="ECO:0000313" key="2">
    <source>
        <dbReference type="EMBL" id="KAF9414787.1"/>
    </source>
</evidence>
<dbReference type="EMBL" id="JACKWZ010000125">
    <property type="protein sequence ID" value="KAF9414787.1"/>
    <property type="molecule type" value="Genomic_DNA"/>
</dbReference>
<dbReference type="EMBL" id="JACKWZ010000017">
    <property type="protein sequence ID" value="KAF9422379.1"/>
    <property type="molecule type" value="Genomic_DNA"/>
</dbReference>
<dbReference type="Proteomes" id="UP000648187">
    <property type="component" value="Unassembled WGS sequence"/>
</dbReference>
<sequence>MGLSTAKGAAGRFTIAGDVPCVFGILDVDDTIMSPTSPHAKVLTRLHKYTLPGLCKEFLHGNLGAPQTSLCSPDLHFVSYGGKPDQNRSMMVSAGLLPQPVTYLNRSSSEIEAQFCITYAKGDIGTVLARHLSNALND</sequence>
<dbReference type="AlphaFoldDB" id="A0A835L2Q0"/>
<keyword evidence="4" id="KW-1185">Reference proteome</keyword>
<evidence type="ECO:0000313" key="1">
    <source>
        <dbReference type="EMBL" id="KAF9411225.1"/>
    </source>
</evidence>
<reference evidence="2" key="1">
    <citation type="submission" date="2020-08" db="EMBL/GenBank/DDBJ databases">
        <title>Spodoptera exigua strain:BAW_Kor-Di-RS1 Genome sequencing and assembly.</title>
        <authorList>
            <person name="Kim J."/>
            <person name="Nam H.Y."/>
            <person name="Kwon M."/>
            <person name="Choi J.H."/>
            <person name="Cho S.R."/>
            <person name="Kim G.-H."/>
        </authorList>
    </citation>
    <scope>NUCLEOTIDE SEQUENCE</scope>
    <source>
        <strain evidence="2">BAW_Kor-Di-RS1</strain>
        <tissue evidence="2">Whole-body</tissue>
    </source>
</reference>
<gene>
    <name evidence="3" type="ORF">HW555_001969</name>
    <name evidence="2" type="ORF">HW555_007419</name>
    <name evidence="1" type="ORF">HW555_009939</name>
</gene>
<name>A0A835L2Q0_SPOEX</name>
<protein>
    <submittedName>
        <fullName evidence="2">Uncharacterized protein</fullName>
    </submittedName>
</protein>
<evidence type="ECO:0000313" key="4">
    <source>
        <dbReference type="Proteomes" id="UP000648187"/>
    </source>
</evidence>
<dbReference type="EMBL" id="JACKWZ010000232">
    <property type="protein sequence ID" value="KAF9411225.1"/>
    <property type="molecule type" value="Genomic_DNA"/>
</dbReference>
<comment type="caution">
    <text evidence="2">The sequence shown here is derived from an EMBL/GenBank/DDBJ whole genome shotgun (WGS) entry which is preliminary data.</text>
</comment>
<proteinExistence type="predicted"/>
<accession>A0A835L2Q0</accession>
<evidence type="ECO:0000313" key="3">
    <source>
        <dbReference type="EMBL" id="KAF9422379.1"/>
    </source>
</evidence>